<evidence type="ECO:0000313" key="1">
    <source>
        <dbReference type="EMBL" id="GJT56750.1"/>
    </source>
</evidence>
<dbReference type="Gene3D" id="3.60.10.10">
    <property type="entry name" value="Endonuclease/exonuclease/phosphatase"/>
    <property type="match status" value="1"/>
</dbReference>
<keyword evidence="1" id="KW-0695">RNA-directed DNA polymerase</keyword>
<reference evidence="1" key="1">
    <citation type="journal article" date="2022" name="Int. J. Mol. Sci.">
        <title>Draft Genome of Tanacetum Coccineum: Genomic Comparison of Closely Related Tanacetum-Family Plants.</title>
        <authorList>
            <person name="Yamashiro T."/>
            <person name="Shiraishi A."/>
            <person name="Nakayama K."/>
            <person name="Satake H."/>
        </authorList>
    </citation>
    <scope>NUCLEOTIDE SEQUENCE</scope>
</reference>
<name>A0ABQ5F0I8_9ASTR</name>
<dbReference type="PANTHER" id="PTHR33710:SF71">
    <property type="entry name" value="ENDONUCLEASE_EXONUCLEASE_PHOSPHATASE DOMAIN-CONTAINING PROTEIN"/>
    <property type="match status" value="1"/>
</dbReference>
<accession>A0ABQ5F0I8</accession>
<comment type="caution">
    <text evidence="1">The sequence shown here is derived from an EMBL/GenBank/DDBJ whole genome shotgun (WGS) entry which is preliminary data.</text>
</comment>
<dbReference type="EMBL" id="BQNB010016873">
    <property type="protein sequence ID" value="GJT56750.1"/>
    <property type="molecule type" value="Genomic_DNA"/>
</dbReference>
<evidence type="ECO:0000313" key="2">
    <source>
        <dbReference type="Proteomes" id="UP001151760"/>
    </source>
</evidence>
<keyword evidence="1" id="KW-0548">Nucleotidyltransferase</keyword>
<sequence length="400" mass="45035">MGFARALIEVEADKNLNEEIIMSVPRLEEEGHNIERMRVEYEWKPPRCSECLVFGHDTSECPKCVVKPTKESTEAGDGFTMVQNRKKKGKSVVNRQIRHADGFRPSKPKPKYAWSVKQNQNNNAEIKVTYEEFTMKLKNHFSALHDDNVVVPSKVTGASSSGVFNDGDLEKLIPTSLDTDSEVEDLGNEYDVVKTSKGASTPSDEFPNNLMWISMRYLTFVLKFFTTGIGPLMLVYARKAAELSLGNDQKERRVLWNDLGFHNTLVHGMPWILLGDFNVTLNMEDSLTGSSSVTSSMCEFKDCVEHIKVLDINSSGLQFTWNQKPKGKGGTLKKLDRVMGNLEFVDMFSGAYAIFQPYRISDHSSAVLKIPSIVTTKPRPFKFYNVLAHKAGFLEIVANQ</sequence>
<dbReference type="Proteomes" id="UP001151760">
    <property type="component" value="Unassembled WGS sequence"/>
</dbReference>
<protein>
    <submittedName>
        <fullName evidence="1">RNA-directed DNA polymerase, eukaryota, reverse transcriptase zinc-binding domain protein</fullName>
    </submittedName>
</protein>
<dbReference type="InterPro" id="IPR036691">
    <property type="entry name" value="Endo/exonu/phosph_ase_sf"/>
</dbReference>
<dbReference type="GO" id="GO:0003964">
    <property type="term" value="F:RNA-directed DNA polymerase activity"/>
    <property type="evidence" value="ECO:0007669"/>
    <property type="project" value="UniProtKB-KW"/>
</dbReference>
<gene>
    <name evidence="1" type="ORF">Tco_0991804</name>
</gene>
<dbReference type="PANTHER" id="PTHR33710">
    <property type="entry name" value="BNAC02G09200D PROTEIN"/>
    <property type="match status" value="1"/>
</dbReference>
<keyword evidence="2" id="KW-1185">Reference proteome</keyword>
<organism evidence="1 2">
    <name type="scientific">Tanacetum coccineum</name>
    <dbReference type="NCBI Taxonomy" id="301880"/>
    <lineage>
        <taxon>Eukaryota</taxon>
        <taxon>Viridiplantae</taxon>
        <taxon>Streptophyta</taxon>
        <taxon>Embryophyta</taxon>
        <taxon>Tracheophyta</taxon>
        <taxon>Spermatophyta</taxon>
        <taxon>Magnoliopsida</taxon>
        <taxon>eudicotyledons</taxon>
        <taxon>Gunneridae</taxon>
        <taxon>Pentapetalae</taxon>
        <taxon>asterids</taxon>
        <taxon>campanulids</taxon>
        <taxon>Asterales</taxon>
        <taxon>Asteraceae</taxon>
        <taxon>Asteroideae</taxon>
        <taxon>Anthemideae</taxon>
        <taxon>Anthemidinae</taxon>
        <taxon>Tanacetum</taxon>
    </lineage>
</organism>
<proteinExistence type="predicted"/>
<reference evidence="1" key="2">
    <citation type="submission" date="2022-01" db="EMBL/GenBank/DDBJ databases">
        <authorList>
            <person name="Yamashiro T."/>
            <person name="Shiraishi A."/>
            <person name="Satake H."/>
            <person name="Nakayama K."/>
        </authorList>
    </citation>
    <scope>NUCLEOTIDE SEQUENCE</scope>
</reference>
<keyword evidence="1" id="KW-0808">Transferase</keyword>
<dbReference type="SUPFAM" id="SSF56219">
    <property type="entry name" value="DNase I-like"/>
    <property type="match status" value="1"/>
</dbReference>